<dbReference type="InterPro" id="IPR054722">
    <property type="entry name" value="PolX-like_BBD"/>
</dbReference>
<accession>A0A6L2MPW2</accession>
<dbReference type="Pfam" id="PF07727">
    <property type="entry name" value="RVT_2"/>
    <property type="match status" value="1"/>
</dbReference>
<protein>
    <submittedName>
        <fullName evidence="3">Uncharacterized protein</fullName>
    </submittedName>
</protein>
<dbReference type="AlphaFoldDB" id="A0A6L2MPW2"/>
<feature type="domain" description="Retrovirus-related Pol polyprotein from transposon TNT 1-94-like beta-barrel" evidence="2">
    <location>
        <begin position="302"/>
        <end position="369"/>
    </location>
</feature>
<gene>
    <name evidence="3" type="ORF">Tci_046382</name>
</gene>
<evidence type="ECO:0000259" key="1">
    <source>
        <dbReference type="Pfam" id="PF07727"/>
    </source>
</evidence>
<dbReference type="EMBL" id="BKCJ010006877">
    <property type="protein sequence ID" value="GEU74404.1"/>
    <property type="molecule type" value="Genomic_DNA"/>
</dbReference>
<feature type="domain" description="Reverse transcriptase Ty1/copia-type" evidence="1">
    <location>
        <begin position="30"/>
        <end position="133"/>
    </location>
</feature>
<evidence type="ECO:0000313" key="3">
    <source>
        <dbReference type="EMBL" id="GEU74404.1"/>
    </source>
</evidence>
<dbReference type="PANTHER" id="PTHR11439:SF509">
    <property type="entry name" value="RNA-DIRECTED DNA POLYMERASE"/>
    <property type="match status" value="1"/>
</dbReference>
<dbReference type="Pfam" id="PF22936">
    <property type="entry name" value="Pol_BBD"/>
    <property type="match status" value="1"/>
</dbReference>
<reference evidence="3" key="1">
    <citation type="journal article" date="2019" name="Sci. Rep.">
        <title>Draft genome of Tanacetum cinerariifolium, the natural source of mosquito coil.</title>
        <authorList>
            <person name="Yamashiro T."/>
            <person name="Shiraishi A."/>
            <person name="Satake H."/>
            <person name="Nakayama K."/>
        </authorList>
    </citation>
    <scope>NUCLEOTIDE SEQUENCE</scope>
</reference>
<name>A0A6L2MPW2_TANCI</name>
<evidence type="ECO:0000259" key="2">
    <source>
        <dbReference type="Pfam" id="PF22936"/>
    </source>
</evidence>
<organism evidence="3">
    <name type="scientific">Tanacetum cinerariifolium</name>
    <name type="common">Dalmatian daisy</name>
    <name type="synonym">Chrysanthemum cinerariifolium</name>
    <dbReference type="NCBI Taxonomy" id="118510"/>
    <lineage>
        <taxon>Eukaryota</taxon>
        <taxon>Viridiplantae</taxon>
        <taxon>Streptophyta</taxon>
        <taxon>Embryophyta</taxon>
        <taxon>Tracheophyta</taxon>
        <taxon>Spermatophyta</taxon>
        <taxon>Magnoliopsida</taxon>
        <taxon>eudicotyledons</taxon>
        <taxon>Gunneridae</taxon>
        <taxon>Pentapetalae</taxon>
        <taxon>asterids</taxon>
        <taxon>campanulids</taxon>
        <taxon>Asterales</taxon>
        <taxon>Asteraceae</taxon>
        <taxon>Asteroideae</taxon>
        <taxon>Anthemideae</taxon>
        <taxon>Anthemidinae</taxon>
        <taxon>Tanacetum</taxon>
    </lineage>
</organism>
<dbReference type="PANTHER" id="PTHR11439">
    <property type="entry name" value="GAG-POL-RELATED RETROTRANSPOSON"/>
    <property type="match status" value="1"/>
</dbReference>
<comment type="caution">
    <text evidence="3">The sequence shown here is derived from an EMBL/GenBank/DDBJ whole genome shotgun (WGS) entry which is preliminary data.</text>
</comment>
<dbReference type="InterPro" id="IPR013103">
    <property type="entry name" value="RVT_2"/>
</dbReference>
<proteinExistence type="predicted"/>
<sequence length="370" mass="42890">MEPKKVAQALDDESWVKASQDELLQFSLQKVWRLVDLPYRKKDIETKWVYKNKKDKRGIVVRNKARLVAQEHRQEEGINYDKVFAPVARTEAIKIFLAFASFMRFIVYQMDVQSAFLYGTIEKEVYNEYKRGIIDNTLFIKTDKDDIMLMSSMRELTFSLGLQVKKSEEEIFISQDKYVAEILKKFDFSFVRIASTPIETQKPLVKDEEATNVDVHLYRSMIGSLIYLTASRPDIMYLKCQRKLGLWYPRDSLFDLEAYSDSNYARANLDRKSKTGGCQFLGRILISWQCGNPQYTLQDQGILNSGCSRNMTGNKSFLTDYQEIDGGFVAFGGSPKGGKISRKGKIRTKKLDFEDVYFVKELKFNLLFVS</sequence>